<reference evidence="3 4" key="1">
    <citation type="submission" date="2013-08" db="EMBL/GenBank/DDBJ databases">
        <authorList>
            <person name="Durkin A.S."/>
            <person name="Haft D.R."/>
            <person name="McCorrison J."/>
            <person name="Torralba M."/>
            <person name="Gillis M."/>
            <person name="Haft D.H."/>
            <person name="Methe B."/>
            <person name="Sutton G."/>
            <person name="Nelson K.E."/>
        </authorList>
    </citation>
    <scope>NUCLEOTIDE SEQUENCE [LARGE SCALE GENOMIC DNA]</scope>
    <source>
        <strain evidence="3 4">F0067</strain>
    </source>
</reference>
<comment type="caution">
    <text evidence="3">The sequence shown here is derived from an EMBL/GenBank/DDBJ whole genome shotgun (WGS) entry which is preliminary data.</text>
</comment>
<evidence type="ECO:0000313" key="3">
    <source>
        <dbReference type="EMBL" id="ERK38306.1"/>
    </source>
</evidence>
<dbReference type="EMBL" id="AWEY01000039">
    <property type="protein sequence ID" value="ERK38306.1"/>
    <property type="molecule type" value="Genomic_DNA"/>
</dbReference>
<feature type="domain" description="DUF4296" evidence="2">
    <location>
        <begin position="22"/>
        <end position="98"/>
    </location>
</feature>
<dbReference type="PATRIC" id="fig|1115809.3.peg.2422"/>
<dbReference type="AlphaFoldDB" id="U2P289"/>
<dbReference type="InterPro" id="IPR025381">
    <property type="entry name" value="DUF4296"/>
</dbReference>
<feature type="region of interest" description="Disordered" evidence="1">
    <location>
        <begin position="250"/>
        <end position="286"/>
    </location>
</feature>
<dbReference type="Pfam" id="PF14129">
    <property type="entry name" value="DUF4296"/>
    <property type="match status" value="1"/>
</dbReference>
<evidence type="ECO:0000259" key="2">
    <source>
        <dbReference type="Pfam" id="PF14129"/>
    </source>
</evidence>
<keyword evidence="4" id="KW-1185">Reference proteome</keyword>
<organism evidence="3 4">
    <name type="scientific">Segatella baroniae F0067</name>
    <dbReference type="NCBI Taxonomy" id="1115809"/>
    <lineage>
        <taxon>Bacteria</taxon>
        <taxon>Pseudomonadati</taxon>
        <taxon>Bacteroidota</taxon>
        <taxon>Bacteroidia</taxon>
        <taxon>Bacteroidales</taxon>
        <taxon>Prevotellaceae</taxon>
        <taxon>Segatella</taxon>
    </lineage>
</organism>
<name>U2P289_9BACT</name>
<evidence type="ECO:0000256" key="1">
    <source>
        <dbReference type="SAM" id="MobiDB-lite"/>
    </source>
</evidence>
<accession>U2P289</accession>
<protein>
    <submittedName>
        <fullName evidence="3">PF14129 domain protein</fullName>
    </submittedName>
</protein>
<dbReference type="Proteomes" id="UP000016648">
    <property type="component" value="Unassembled WGS sequence"/>
</dbReference>
<gene>
    <name evidence="3" type="ORF">HMPREF9135_0988</name>
</gene>
<proteinExistence type="predicted"/>
<feature type="compositionally biased region" description="Basic and acidic residues" evidence="1">
    <location>
        <begin position="253"/>
        <end position="262"/>
    </location>
</feature>
<feature type="compositionally biased region" description="Basic and acidic residues" evidence="1">
    <location>
        <begin position="269"/>
        <end position="286"/>
    </location>
</feature>
<evidence type="ECO:0000313" key="4">
    <source>
        <dbReference type="Proteomes" id="UP000016648"/>
    </source>
</evidence>
<sequence length="286" mass="31718">MKKILLLFCIAMTVASCKPGVPSKYIQPSELEDILYDYHIADGMAQLPGADSLSLMSYRQAVFKKYDITKADFDSSMVYYMRHADLLHSVYQKLSDRMGIEAAGLGTASTNIALSTASGDTANVWNGDKSLALSTFKPANLHSFVLEADTAFHAGDRIMLNFDTQFIFQDGMRDGVAVLAVEFKNDSIATQNVRMSSSSHFSMTIEDERRLGIKRVRGFFLLNGNVGAGQNLSTLKLMFIDNIQLVRMHQAKKKPEEGRPGSKDSIPMKVDRPEATLSSKEIKLVR</sequence>
<dbReference type="PROSITE" id="PS51257">
    <property type="entry name" value="PROKAR_LIPOPROTEIN"/>
    <property type="match status" value="1"/>
</dbReference>